<name>A0AAV4CYU4_9GAST</name>
<dbReference type="InterPro" id="IPR000668">
    <property type="entry name" value="Peptidase_C1A_C"/>
</dbReference>
<evidence type="ECO:0000313" key="5">
    <source>
        <dbReference type="Proteomes" id="UP000735302"/>
    </source>
</evidence>
<dbReference type="InterPro" id="IPR038765">
    <property type="entry name" value="Papain-like_cys_pep_sf"/>
</dbReference>
<reference evidence="4 5" key="1">
    <citation type="journal article" date="2021" name="Elife">
        <title>Chloroplast acquisition without the gene transfer in kleptoplastic sea slugs, Plakobranchus ocellatus.</title>
        <authorList>
            <person name="Maeda T."/>
            <person name="Takahashi S."/>
            <person name="Yoshida T."/>
            <person name="Shimamura S."/>
            <person name="Takaki Y."/>
            <person name="Nagai Y."/>
            <person name="Toyoda A."/>
            <person name="Suzuki Y."/>
            <person name="Arimoto A."/>
            <person name="Ishii H."/>
            <person name="Satoh N."/>
            <person name="Nishiyama T."/>
            <person name="Hasebe M."/>
            <person name="Maruyama T."/>
            <person name="Minagawa J."/>
            <person name="Obokata J."/>
            <person name="Shigenobu S."/>
        </authorList>
    </citation>
    <scope>NUCLEOTIDE SEQUENCE [LARGE SCALE GENOMIC DNA]</scope>
</reference>
<feature type="chain" id="PRO_5043618517" evidence="2">
    <location>
        <begin position="19"/>
        <end position="175"/>
    </location>
</feature>
<evidence type="ECO:0000256" key="1">
    <source>
        <dbReference type="ARBA" id="ARBA00008455"/>
    </source>
</evidence>
<evidence type="ECO:0000313" key="4">
    <source>
        <dbReference type="EMBL" id="GFO37079.1"/>
    </source>
</evidence>
<dbReference type="AlphaFoldDB" id="A0AAV4CYU4"/>
<keyword evidence="2" id="KW-0732">Signal</keyword>
<dbReference type="SMART" id="SM00645">
    <property type="entry name" value="Pept_C1"/>
    <property type="match status" value="1"/>
</dbReference>
<dbReference type="GO" id="GO:0008234">
    <property type="term" value="F:cysteine-type peptidase activity"/>
    <property type="evidence" value="ECO:0007669"/>
    <property type="project" value="InterPro"/>
</dbReference>
<proteinExistence type="inferred from homology"/>
<comment type="similarity">
    <text evidence="1">Belongs to the peptidase C1 family.</text>
</comment>
<feature type="signal peptide" evidence="2">
    <location>
        <begin position="1"/>
        <end position="18"/>
    </location>
</feature>
<dbReference type="PANTHER" id="PTHR12411">
    <property type="entry name" value="CYSTEINE PROTEASE FAMILY C1-RELATED"/>
    <property type="match status" value="1"/>
</dbReference>
<dbReference type="GO" id="GO:0006508">
    <property type="term" value="P:proteolysis"/>
    <property type="evidence" value="ECO:0007669"/>
    <property type="project" value="InterPro"/>
</dbReference>
<keyword evidence="5" id="KW-1185">Reference proteome</keyword>
<feature type="domain" description="Peptidase C1A papain C-terminal" evidence="3">
    <location>
        <begin position="78"/>
        <end position="175"/>
    </location>
</feature>
<dbReference type="Pfam" id="PF00112">
    <property type="entry name" value="Peptidase_C1"/>
    <property type="match status" value="1"/>
</dbReference>
<sequence>MLLKTALGVLLVVAVVESATSSSEWEKFKSTHSKVYASSAEETKRWTNDEYKKMLTYQMHNDTDGSSNIYTSEDVNALPDRIDWRAYGYVTGVKRQEACAASYAFAAVGALEGQMFRRYGSSRSLSVQNIIDCASKCQGCLGGCTIRAFQYVADNGGISTDEGYPYQATVRSRWG</sequence>
<evidence type="ECO:0000259" key="3">
    <source>
        <dbReference type="SMART" id="SM00645"/>
    </source>
</evidence>
<accession>A0AAV4CYU4</accession>
<organism evidence="4 5">
    <name type="scientific">Plakobranchus ocellatus</name>
    <dbReference type="NCBI Taxonomy" id="259542"/>
    <lineage>
        <taxon>Eukaryota</taxon>
        <taxon>Metazoa</taxon>
        <taxon>Spiralia</taxon>
        <taxon>Lophotrochozoa</taxon>
        <taxon>Mollusca</taxon>
        <taxon>Gastropoda</taxon>
        <taxon>Heterobranchia</taxon>
        <taxon>Euthyneura</taxon>
        <taxon>Panpulmonata</taxon>
        <taxon>Sacoglossa</taxon>
        <taxon>Placobranchoidea</taxon>
        <taxon>Plakobranchidae</taxon>
        <taxon>Plakobranchus</taxon>
    </lineage>
</organism>
<evidence type="ECO:0000256" key="2">
    <source>
        <dbReference type="SAM" id="SignalP"/>
    </source>
</evidence>
<dbReference type="Gene3D" id="3.90.70.10">
    <property type="entry name" value="Cysteine proteinases"/>
    <property type="match status" value="1"/>
</dbReference>
<comment type="caution">
    <text evidence="4">The sequence shown here is derived from an EMBL/GenBank/DDBJ whole genome shotgun (WGS) entry which is preliminary data.</text>
</comment>
<dbReference type="Proteomes" id="UP000735302">
    <property type="component" value="Unassembled WGS sequence"/>
</dbReference>
<gene>
    <name evidence="4" type="ORF">PoB_006358400</name>
</gene>
<dbReference type="SUPFAM" id="SSF54001">
    <property type="entry name" value="Cysteine proteinases"/>
    <property type="match status" value="1"/>
</dbReference>
<dbReference type="InterPro" id="IPR013128">
    <property type="entry name" value="Peptidase_C1A"/>
</dbReference>
<protein>
    <submittedName>
        <fullName evidence="4">Cathepsin l</fullName>
    </submittedName>
</protein>
<dbReference type="EMBL" id="BLXT01007171">
    <property type="protein sequence ID" value="GFO37079.1"/>
    <property type="molecule type" value="Genomic_DNA"/>
</dbReference>